<dbReference type="KEGG" id="cart:PA27867_2415"/>
<dbReference type="RefSeq" id="WP_084021085.1">
    <property type="nucleotide sequence ID" value="NZ_CP016282.1"/>
</dbReference>
<organism evidence="7 8">
    <name type="scientific">Cryobacterium arcticum</name>
    <dbReference type="NCBI Taxonomy" id="670052"/>
    <lineage>
        <taxon>Bacteria</taxon>
        <taxon>Bacillati</taxon>
        <taxon>Actinomycetota</taxon>
        <taxon>Actinomycetes</taxon>
        <taxon>Micrococcales</taxon>
        <taxon>Microbacteriaceae</taxon>
        <taxon>Cryobacterium</taxon>
    </lineage>
</organism>
<keyword evidence="1" id="KW-0479">Metal-binding</keyword>
<evidence type="ECO:0000313" key="7">
    <source>
        <dbReference type="EMBL" id="ANP73365.1"/>
    </source>
</evidence>
<evidence type="ECO:0000259" key="6">
    <source>
        <dbReference type="Pfam" id="PF01258"/>
    </source>
</evidence>
<dbReference type="Proteomes" id="UP000092582">
    <property type="component" value="Chromosome 1"/>
</dbReference>
<keyword evidence="3" id="KW-0862">Zinc</keyword>
<accession>A0A1B1BL75</accession>
<proteinExistence type="predicted"/>
<dbReference type="SUPFAM" id="SSF57716">
    <property type="entry name" value="Glucocorticoid receptor-like (DNA-binding domain)"/>
    <property type="match status" value="1"/>
</dbReference>
<evidence type="ECO:0000313" key="8">
    <source>
        <dbReference type="Proteomes" id="UP000092582"/>
    </source>
</evidence>
<dbReference type="GO" id="GO:0008270">
    <property type="term" value="F:zinc ion binding"/>
    <property type="evidence" value="ECO:0007669"/>
    <property type="project" value="UniProtKB-KW"/>
</dbReference>
<keyword evidence="2" id="KW-0863">Zinc-finger</keyword>
<dbReference type="STRING" id="670052.PA27867_2415"/>
<evidence type="ECO:0000256" key="5">
    <source>
        <dbReference type="SAM" id="MobiDB-lite"/>
    </source>
</evidence>
<protein>
    <submittedName>
        <fullName evidence="7">DnaK suppressor protein</fullName>
    </submittedName>
</protein>
<evidence type="ECO:0000256" key="2">
    <source>
        <dbReference type="ARBA" id="ARBA00022771"/>
    </source>
</evidence>
<dbReference type="Pfam" id="PF01258">
    <property type="entry name" value="zf-dskA_traR"/>
    <property type="match status" value="1"/>
</dbReference>
<reference evidence="7 8" key="1">
    <citation type="submission" date="2016-06" db="EMBL/GenBank/DDBJ databases">
        <title>Genome sequencing of Cryobacterium arcticum PAMC 27867.</title>
        <authorList>
            <person name="Lee J."/>
            <person name="Kim O.-S."/>
        </authorList>
    </citation>
    <scope>NUCLEOTIDE SEQUENCE [LARGE SCALE GENOMIC DNA]</scope>
    <source>
        <strain evidence="7 8">PAMC 27867</strain>
    </source>
</reference>
<name>A0A1B1BL75_9MICO</name>
<dbReference type="PROSITE" id="PS51128">
    <property type="entry name" value="ZF_DKSA_2"/>
    <property type="match status" value="1"/>
</dbReference>
<feature type="zinc finger region" description="dksA C4-type" evidence="4">
    <location>
        <begin position="101"/>
        <end position="125"/>
    </location>
</feature>
<dbReference type="PANTHER" id="PTHR33823">
    <property type="entry name" value="RNA POLYMERASE-BINDING TRANSCRIPTION FACTOR DKSA-RELATED"/>
    <property type="match status" value="1"/>
</dbReference>
<dbReference type="Gene3D" id="1.20.120.910">
    <property type="entry name" value="DksA, coiled-coil domain"/>
    <property type="match status" value="1"/>
</dbReference>
<gene>
    <name evidence="7" type="ORF">PA27867_2415</name>
</gene>
<dbReference type="SUPFAM" id="SSF109635">
    <property type="entry name" value="DnaK suppressor protein DksA, alpha-hairpin domain"/>
    <property type="match status" value="1"/>
</dbReference>
<evidence type="ECO:0000256" key="3">
    <source>
        <dbReference type="ARBA" id="ARBA00022833"/>
    </source>
</evidence>
<evidence type="ECO:0000256" key="1">
    <source>
        <dbReference type="ARBA" id="ARBA00022723"/>
    </source>
</evidence>
<dbReference type="InterPro" id="IPR037187">
    <property type="entry name" value="DnaK_N"/>
</dbReference>
<sequence length="130" mass="13889">MSAPDRHPEPVLSPADLAHFAGLLRQRRAELEGELARQGASLADVRAARSGADADDEHDPEGPTLSDEWSLRAGVHAELTVALAAIDAALARIDDGSYGTCLRRGEPIGRERLQARPAAELCIDCAREQS</sequence>
<feature type="domain" description="Zinc finger DksA/TraR C4-type" evidence="6">
    <location>
        <begin position="96"/>
        <end position="128"/>
    </location>
</feature>
<dbReference type="OrthoDB" id="1121111at2"/>
<keyword evidence="8" id="KW-1185">Reference proteome</keyword>
<feature type="region of interest" description="Disordered" evidence="5">
    <location>
        <begin position="40"/>
        <end position="68"/>
    </location>
</feature>
<dbReference type="AlphaFoldDB" id="A0A1B1BL75"/>
<dbReference type="EMBL" id="CP016282">
    <property type="protein sequence ID" value="ANP73365.1"/>
    <property type="molecule type" value="Genomic_DNA"/>
</dbReference>
<dbReference type="PANTHER" id="PTHR33823:SF2">
    <property type="entry name" value="RNA POLYMERASE-BINDING TRANSCRIPTION FACTOR DKSA"/>
    <property type="match status" value="1"/>
</dbReference>
<dbReference type="InterPro" id="IPR000962">
    <property type="entry name" value="Znf_DskA_TraR"/>
</dbReference>
<evidence type="ECO:0000256" key="4">
    <source>
        <dbReference type="PROSITE-ProRule" id="PRU00510"/>
    </source>
</evidence>